<dbReference type="PROSITE" id="PS00737">
    <property type="entry name" value="THIOLASE_2"/>
    <property type="match status" value="1"/>
</dbReference>
<feature type="active site" description="Proton acceptor" evidence="5">
    <location>
        <position position="355"/>
    </location>
</feature>
<dbReference type="GO" id="GO:0003985">
    <property type="term" value="F:acetyl-CoA C-acetyltransferase activity"/>
    <property type="evidence" value="ECO:0007669"/>
    <property type="project" value="TreeGrafter"/>
</dbReference>
<proteinExistence type="inferred from homology"/>
<evidence type="ECO:0000256" key="3">
    <source>
        <dbReference type="ARBA" id="ARBA00022679"/>
    </source>
</evidence>
<dbReference type="InterPro" id="IPR020610">
    <property type="entry name" value="Thiolase_AS"/>
</dbReference>
<sequence length="399" mass="42058">MATLAKGVFVVAAKRTPFGTYGGAFVKTSALELQEVAAKAALAAGNVAPEKIDQVIIGHVMANTSPDGVIVPRHVLLRSGIPQDRPAYAVNRLCGSGFQSVVNGVQSILVGESEIVLTGGVDNMSQAPYAVRNVRFGAPPLGTRINFEDTLWEGLTDTYCKLAMGQTAEKLAEKYNLTRAEVDAFGLRSQQLWKKAHDEGRFKEELAPVTVTIKRKQVVVEFDEHPRPQTTIEGLQKLPTVFKKDGVVTAGTSSGICDGAGAVILASEKAVKENNLTPLARIVACTVVGVDPSIMGIGPAPAITNVLKVSGKSLNDIDMVEINEAFGAQTLSCAKELKLDLNKLNPDGGAIALGHPLGASGSRITAHLVHELRRRKAKYGIGSACIGGGQGIAVMLESC</sequence>
<dbReference type="InterPro" id="IPR016039">
    <property type="entry name" value="Thiolase-like"/>
</dbReference>
<comment type="pathway">
    <text evidence="1">Lipid metabolism.</text>
</comment>
<evidence type="ECO:0000256" key="6">
    <source>
        <dbReference type="RuleBase" id="RU003557"/>
    </source>
</evidence>
<dbReference type="InterPro" id="IPR020616">
    <property type="entry name" value="Thiolase_N"/>
</dbReference>
<dbReference type="FunFam" id="3.40.47.10:FF:000010">
    <property type="entry name" value="Acetyl-CoA acetyltransferase (Thiolase)"/>
    <property type="match status" value="1"/>
</dbReference>
<dbReference type="Pfam" id="PF02803">
    <property type="entry name" value="Thiolase_C"/>
    <property type="match status" value="1"/>
</dbReference>
<feature type="domain" description="Thiolase N-terminal" evidence="7">
    <location>
        <begin position="8"/>
        <end position="268"/>
    </location>
</feature>
<feature type="active site" description="Proton acceptor" evidence="5">
    <location>
        <position position="385"/>
    </location>
</feature>
<evidence type="ECO:0000256" key="1">
    <source>
        <dbReference type="ARBA" id="ARBA00005189"/>
    </source>
</evidence>
<evidence type="ECO:0000313" key="9">
    <source>
        <dbReference type="EMBL" id="CAH1392231.1"/>
    </source>
</evidence>
<reference evidence="9" key="1">
    <citation type="submission" date="2022-01" db="EMBL/GenBank/DDBJ databases">
        <authorList>
            <person name="King R."/>
        </authorList>
    </citation>
    <scope>NUCLEOTIDE SEQUENCE</scope>
</reference>
<dbReference type="PANTHER" id="PTHR18919">
    <property type="entry name" value="ACETYL-COA C-ACYLTRANSFERASE"/>
    <property type="match status" value="1"/>
</dbReference>
<dbReference type="Proteomes" id="UP001152798">
    <property type="component" value="Chromosome 1"/>
</dbReference>
<dbReference type="EMBL" id="OV725077">
    <property type="protein sequence ID" value="CAH1392231.1"/>
    <property type="molecule type" value="Genomic_DNA"/>
</dbReference>
<dbReference type="InterPro" id="IPR020615">
    <property type="entry name" value="Thiolase_acyl_enz_int_AS"/>
</dbReference>
<dbReference type="GO" id="GO:0005739">
    <property type="term" value="C:mitochondrion"/>
    <property type="evidence" value="ECO:0007669"/>
    <property type="project" value="TreeGrafter"/>
</dbReference>
<feature type="active site" description="Acyl-thioester intermediate" evidence="5">
    <location>
        <position position="94"/>
    </location>
</feature>
<evidence type="ECO:0000256" key="2">
    <source>
        <dbReference type="ARBA" id="ARBA00010982"/>
    </source>
</evidence>
<dbReference type="OrthoDB" id="5404651at2759"/>
<accession>A0A9P0E5U9</accession>
<evidence type="ECO:0000256" key="5">
    <source>
        <dbReference type="PIRSR" id="PIRSR000429-1"/>
    </source>
</evidence>
<dbReference type="InterPro" id="IPR020613">
    <property type="entry name" value="Thiolase_CS"/>
</dbReference>
<dbReference type="NCBIfam" id="TIGR01930">
    <property type="entry name" value="AcCoA-C-Actrans"/>
    <property type="match status" value="1"/>
</dbReference>
<keyword evidence="10" id="KW-1185">Reference proteome</keyword>
<name>A0A9P0E5U9_NEZVI</name>
<dbReference type="PANTHER" id="PTHR18919:SF107">
    <property type="entry name" value="ACETYL-COA ACETYLTRANSFERASE, CYTOSOLIC"/>
    <property type="match status" value="1"/>
</dbReference>
<dbReference type="Gene3D" id="3.40.47.10">
    <property type="match status" value="2"/>
</dbReference>
<dbReference type="PROSITE" id="PS00099">
    <property type="entry name" value="THIOLASE_3"/>
    <property type="match status" value="1"/>
</dbReference>
<dbReference type="AlphaFoldDB" id="A0A9P0E5U9"/>
<evidence type="ECO:0000259" key="8">
    <source>
        <dbReference type="Pfam" id="PF02803"/>
    </source>
</evidence>
<gene>
    <name evidence="9" type="ORF">NEZAVI_LOCUS3092</name>
</gene>
<dbReference type="SUPFAM" id="SSF53901">
    <property type="entry name" value="Thiolase-like"/>
    <property type="match status" value="2"/>
</dbReference>
<evidence type="ECO:0000313" key="10">
    <source>
        <dbReference type="Proteomes" id="UP001152798"/>
    </source>
</evidence>
<protein>
    <submittedName>
        <fullName evidence="9">Uncharacterized protein</fullName>
    </submittedName>
</protein>
<keyword evidence="3 6" id="KW-0808">Transferase</keyword>
<evidence type="ECO:0000259" key="7">
    <source>
        <dbReference type="Pfam" id="PF00108"/>
    </source>
</evidence>
<dbReference type="GO" id="GO:0006635">
    <property type="term" value="P:fatty acid beta-oxidation"/>
    <property type="evidence" value="ECO:0007669"/>
    <property type="project" value="TreeGrafter"/>
</dbReference>
<dbReference type="InterPro" id="IPR020617">
    <property type="entry name" value="Thiolase_C"/>
</dbReference>
<comment type="similarity">
    <text evidence="2 6">Belongs to the thiolase-like superfamily. Thiolase family.</text>
</comment>
<evidence type="ECO:0000256" key="4">
    <source>
        <dbReference type="ARBA" id="ARBA00023315"/>
    </source>
</evidence>
<dbReference type="CDD" id="cd00751">
    <property type="entry name" value="thiolase"/>
    <property type="match status" value="1"/>
</dbReference>
<dbReference type="InterPro" id="IPR002155">
    <property type="entry name" value="Thiolase"/>
</dbReference>
<dbReference type="PROSITE" id="PS00098">
    <property type="entry name" value="THIOLASE_1"/>
    <property type="match status" value="1"/>
</dbReference>
<keyword evidence="4 6" id="KW-0012">Acyltransferase</keyword>
<dbReference type="Pfam" id="PF00108">
    <property type="entry name" value="Thiolase_N"/>
    <property type="match status" value="1"/>
</dbReference>
<feature type="domain" description="Thiolase C-terminal" evidence="8">
    <location>
        <begin position="276"/>
        <end position="397"/>
    </location>
</feature>
<organism evidence="9 10">
    <name type="scientific">Nezara viridula</name>
    <name type="common">Southern green stink bug</name>
    <name type="synonym">Cimex viridulus</name>
    <dbReference type="NCBI Taxonomy" id="85310"/>
    <lineage>
        <taxon>Eukaryota</taxon>
        <taxon>Metazoa</taxon>
        <taxon>Ecdysozoa</taxon>
        <taxon>Arthropoda</taxon>
        <taxon>Hexapoda</taxon>
        <taxon>Insecta</taxon>
        <taxon>Pterygota</taxon>
        <taxon>Neoptera</taxon>
        <taxon>Paraneoptera</taxon>
        <taxon>Hemiptera</taxon>
        <taxon>Heteroptera</taxon>
        <taxon>Panheteroptera</taxon>
        <taxon>Pentatomomorpha</taxon>
        <taxon>Pentatomoidea</taxon>
        <taxon>Pentatomidae</taxon>
        <taxon>Pentatominae</taxon>
        <taxon>Nezara</taxon>
    </lineage>
</organism>
<dbReference type="PIRSF" id="PIRSF000429">
    <property type="entry name" value="Ac-CoA_Ac_transf"/>
    <property type="match status" value="1"/>
</dbReference>